<dbReference type="GO" id="GO:0003677">
    <property type="term" value="F:DNA binding"/>
    <property type="evidence" value="ECO:0007669"/>
    <property type="project" value="InterPro"/>
</dbReference>
<evidence type="ECO:0000313" key="3">
    <source>
        <dbReference type="Proteomes" id="UP000027451"/>
    </source>
</evidence>
<sequence length="1357" mass="151100">MCEKWHSGIFIQMNSLHFAYANFGELLGRLRLGAGFIKQQELATALGRTQQSVSRWESGAARPRVSDIRALEKLLGAKDGELMIAAGYQTAPQEVSFETSTSLDRPLPLPALTPETFESFCASLLDGLYRTRDGKVCRYGGTGHKQHGIDLVATGPFGIHTFQCKRVSEFGAQKVHAAVAQQTFVSDHKVLLLSSVASPKARDAIALHSEWELWDREDITRKFHQLSAFDRLDLVDRYFNGQRLDLLGEREAGPIQTAEAFFKPFLVPGRFFNHSWELIGHGSEVEEVFDSLRDDSILVTGLVGAAGSGKSRILYEITQRLADETSFLIGCISPTEEIKAHHLENLRDSNGGKTILIIDDAHEREDLGTLLRHASVPENNTHLLLALRPYGREALRLQAADVSLSGPLVRFVDVQQQTREQARALAESILAACGAPPTSASDIAGATYTTPLATVLAAQLVARDKISLQLLGNAEDFRTHVLSRLQDVVALTLVGGQDVQRLRAVLRIIALLQPIIPDDPSFLNILAQVEGVGQADATRLIRLLSEAGVLFKRGARHRLAPDLLADEVIREHYLGANGEANQDVSKVFDLSCAHLLKNLFINLGRLDWRLREGRTDDSLLLNSLKTKLQWGTKYDNPHAEAVEAVAYYQPRLALDFAKRLIDEGHGNTAVVCNMIRNASYTYNHLSEACHLLWIAGRNDSRPINQDTSHGIRVLKELATVQLNKPLEYVQQVVRFALSLLERPMSLNFEHAPFSVLEGALGTEIETTNYAKATFTFTRYQLPLSQVQAIRDEITDALLSCLQERSSRKAFLAAQTLAQALRGPMHGDTSDQAWQKAHYKLLHELYLTLQEFYLDPVVLVQVAKSVAWHAFHGWKDTSSEANAILALLNRDLRTRLTRALVDGWGTDTWKLHSSLEREEHHCDKRLLAEELRATFSNSHDLLNELDECLLDISKVTRGAHGAPFLFINQLMDSQPELAGELVLRSLERRAGHLSPYVGHALSVILSNGDTSLINDYIASGENSSEALAKVAEAYGTFSTTRPYTLFEINLFKRIFSTTDPQVLFCASRLLRQLAGRSPALALELVCLVDFLVDARAVHDMFMWMADDKLIPAGEVNIRRPELLRKLVALDDLDDHWIREFLLSSMKQSPSSVVEMVKARIVEALRRNDWTYTPLQKDFNGKGLELSEIETGPYLLRDLLDWAQSNAFEGRSLQLVGEAISGLCGDFSEPVLETLLAWTSGGTSSHGTLAAFILAESQPTIIYEFPTLIRRFLDAAELISEPVMNNVRTSISMAALSGGRMGTPGEPFPEDIRLEKHCINMLATLSRVEPTFELYDGLLKYARHSIAHQRRADDLDEDD</sequence>
<dbReference type="InterPro" id="IPR027417">
    <property type="entry name" value="P-loop_NTPase"/>
</dbReference>
<protein>
    <submittedName>
        <fullName evidence="2">XRE family transcriptional regulator</fullName>
    </submittedName>
</protein>
<dbReference type="SUPFAM" id="SSF47413">
    <property type="entry name" value="lambda repressor-like DNA-binding domains"/>
    <property type="match status" value="1"/>
</dbReference>
<dbReference type="InterPro" id="IPR010982">
    <property type="entry name" value="Lambda_DNA-bd_dom_sf"/>
</dbReference>
<proteinExistence type="predicted"/>
<dbReference type="InterPro" id="IPR057574">
    <property type="entry name" value="nSTAND_NTPase5_dom"/>
</dbReference>
<reference evidence="2 3" key="1">
    <citation type="submission" date="2014-03" db="EMBL/GenBank/DDBJ databases">
        <title>Draft Genome Sequences of Four Burkholderia Strains.</title>
        <authorList>
            <person name="Liu X.Y."/>
            <person name="Li C.X."/>
            <person name="Xu J.H."/>
        </authorList>
    </citation>
    <scope>NUCLEOTIDE SEQUENCE [LARGE SCALE GENOMIC DNA]</scope>
    <source>
        <strain evidence="2 3">OP-1</strain>
    </source>
</reference>
<dbReference type="Pfam" id="PF25199">
    <property type="entry name" value="nSTAND_NTPase5"/>
    <property type="match status" value="1"/>
</dbReference>
<dbReference type="EMBL" id="JFHD01000041">
    <property type="protein sequence ID" value="KDR25856.1"/>
    <property type="molecule type" value="Genomic_DNA"/>
</dbReference>
<keyword evidence="3" id="KW-1185">Reference proteome</keyword>
<dbReference type="PROSITE" id="PS50943">
    <property type="entry name" value="HTH_CROC1"/>
    <property type="match status" value="1"/>
</dbReference>
<name>A0A656Q9G5_9BURK</name>
<dbReference type="InterPro" id="IPR001387">
    <property type="entry name" value="Cro/C1-type_HTH"/>
</dbReference>
<evidence type="ECO:0000259" key="1">
    <source>
        <dbReference type="PROSITE" id="PS50943"/>
    </source>
</evidence>
<comment type="caution">
    <text evidence="2">The sequence shown here is derived from an EMBL/GenBank/DDBJ whole genome shotgun (WGS) entry which is preliminary data.</text>
</comment>
<accession>A0A656Q9G5</accession>
<feature type="domain" description="HTH cro/C1-type" evidence="1">
    <location>
        <begin position="37"/>
        <end position="82"/>
    </location>
</feature>
<dbReference type="Proteomes" id="UP000027451">
    <property type="component" value="Unassembled WGS sequence"/>
</dbReference>
<dbReference type="SMART" id="SM00530">
    <property type="entry name" value="HTH_XRE"/>
    <property type="match status" value="1"/>
</dbReference>
<dbReference type="SUPFAM" id="SSF52540">
    <property type="entry name" value="P-loop containing nucleoside triphosphate hydrolases"/>
    <property type="match status" value="1"/>
</dbReference>
<dbReference type="Pfam" id="PF13560">
    <property type="entry name" value="HTH_31"/>
    <property type="match status" value="1"/>
</dbReference>
<gene>
    <name evidence="2" type="ORF">BG60_26605</name>
</gene>
<dbReference type="CDD" id="cd00093">
    <property type="entry name" value="HTH_XRE"/>
    <property type="match status" value="1"/>
</dbReference>
<evidence type="ECO:0000313" key="2">
    <source>
        <dbReference type="EMBL" id="KDR25856.1"/>
    </source>
</evidence>
<organism evidence="2 3">
    <name type="scientific">Caballeronia zhejiangensis</name>
    <dbReference type="NCBI Taxonomy" id="871203"/>
    <lineage>
        <taxon>Bacteria</taxon>
        <taxon>Pseudomonadati</taxon>
        <taxon>Pseudomonadota</taxon>
        <taxon>Betaproteobacteria</taxon>
        <taxon>Burkholderiales</taxon>
        <taxon>Burkholderiaceae</taxon>
        <taxon>Caballeronia</taxon>
    </lineage>
</organism>
<dbReference type="Gene3D" id="1.10.260.40">
    <property type="entry name" value="lambda repressor-like DNA-binding domains"/>
    <property type="match status" value="1"/>
</dbReference>